<dbReference type="STRING" id="150374.A0A0M9VVQ7"/>
<protein>
    <recommendedName>
        <fullName evidence="4">Cell cycle control protein</fullName>
    </recommendedName>
</protein>
<dbReference type="GO" id="GO:0004842">
    <property type="term" value="F:ubiquitin-protein transferase activity"/>
    <property type="evidence" value="ECO:0007669"/>
    <property type="project" value="TreeGrafter"/>
</dbReference>
<dbReference type="OrthoDB" id="2398441at2759"/>
<name>A0A0M9VVQ7_ESCWE</name>
<dbReference type="AlphaFoldDB" id="A0A0M9VVQ7"/>
<dbReference type="InterPro" id="IPR038886">
    <property type="entry name" value="E3_SLX5/Rfp1"/>
</dbReference>
<evidence type="ECO:0000256" key="1">
    <source>
        <dbReference type="SAM" id="MobiDB-lite"/>
    </source>
</evidence>
<evidence type="ECO:0000313" key="3">
    <source>
        <dbReference type="Proteomes" id="UP000053831"/>
    </source>
</evidence>
<feature type="compositionally biased region" description="Pro residues" evidence="1">
    <location>
        <begin position="70"/>
        <end position="79"/>
    </location>
</feature>
<feature type="region of interest" description="Disordered" evidence="1">
    <location>
        <begin position="66"/>
        <end position="145"/>
    </location>
</feature>
<dbReference type="PANTHER" id="PTHR28042">
    <property type="entry name" value="E3 UBIQUITIN-PROTEIN LIGASE COMPLEX SLX5-SLX8 SUBUNIT SLX5"/>
    <property type="match status" value="1"/>
</dbReference>
<gene>
    <name evidence="2" type="ORF">ESCO_004487</name>
</gene>
<dbReference type="GO" id="GO:0033768">
    <property type="term" value="C:SUMO-targeted ubiquitin ligase complex"/>
    <property type="evidence" value="ECO:0007669"/>
    <property type="project" value="TreeGrafter"/>
</dbReference>
<dbReference type="PANTHER" id="PTHR28042:SF1">
    <property type="entry name" value="E3 UBIQUITIN-PROTEIN LIGASE COMPLEX SLX5-SLX8 SUBUNIT SLX5"/>
    <property type="match status" value="1"/>
</dbReference>
<organism evidence="2 3">
    <name type="scientific">Escovopsis weberi</name>
    <dbReference type="NCBI Taxonomy" id="150374"/>
    <lineage>
        <taxon>Eukaryota</taxon>
        <taxon>Fungi</taxon>
        <taxon>Dikarya</taxon>
        <taxon>Ascomycota</taxon>
        <taxon>Pezizomycotina</taxon>
        <taxon>Sordariomycetes</taxon>
        <taxon>Hypocreomycetidae</taxon>
        <taxon>Hypocreales</taxon>
        <taxon>Hypocreaceae</taxon>
        <taxon>Escovopsis</taxon>
    </lineage>
</organism>
<sequence>MARAEDTVFDLLLIESDDDGDLIELDAPHRPPQALEPSHVPIDIDISILSSISIDVGFRLHPRLRTVLPPDSPTDPPQPARALRHPRRTNSQRLSPPRLSRSDSTVVGSGSGSGSGSGAQDADAGRPPPPPRREPTARHRAPSMHNYAVPVPDSFSRSWASLIGSVDFVRQLQHGVNPAAAAAAAAAAARSYAPARPPSPKPPMEPVPPARQGFTRDTCENPDDEMVVVCPSCNEELAYDPAESTAQANSRKRKRQPGEHHFWAIKKCGHVYCADCFENRRPSKTSSGAGFARASSSSPGPLDIRCSVDGCDTKVGNKSEWIGIYL</sequence>
<comment type="caution">
    <text evidence="2">The sequence shown here is derived from an EMBL/GenBank/DDBJ whole genome shotgun (WGS) entry which is preliminary data.</text>
</comment>
<evidence type="ECO:0008006" key="4">
    <source>
        <dbReference type="Google" id="ProtNLM"/>
    </source>
</evidence>
<dbReference type="EMBL" id="LGSR01000013">
    <property type="protein sequence ID" value="KOS21205.1"/>
    <property type="molecule type" value="Genomic_DNA"/>
</dbReference>
<dbReference type="Proteomes" id="UP000053831">
    <property type="component" value="Unassembled WGS sequence"/>
</dbReference>
<evidence type="ECO:0000313" key="2">
    <source>
        <dbReference type="EMBL" id="KOS21205.1"/>
    </source>
</evidence>
<proteinExistence type="predicted"/>
<accession>A0A0M9VVQ7</accession>
<reference evidence="2 3" key="1">
    <citation type="submission" date="2015-07" db="EMBL/GenBank/DDBJ databases">
        <title>The genome of the fungus Escovopsis weberi, a specialized disease agent of ant agriculture.</title>
        <authorList>
            <person name="de Man T.J."/>
            <person name="Stajich J.E."/>
            <person name="Kubicek C.P."/>
            <person name="Chenthamara K."/>
            <person name="Atanasova L."/>
            <person name="Druzhinina I.S."/>
            <person name="Birnbaum S."/>
            <person name="Barribeau S.M."/>
            <person name="Teiling C."/>
            <person name="Suen G."/>
            <person name="Currie C."/>
            <person name="Gerardo N.M."/>
        </authorList>
    </citation>
    <scope>NUCLEOTIDE SEQUENCE [LARGE SCALE GENOMIC DNA]</scope>
</reference>
<keyword evidence="3" id="KW-1185">Reference proteome</keyword>